<sequence>MATYSPLATDTLAQLYERFGLSCATAEPLAGGAANTSYLITTVDDRQYVLTVLDNHDTVSATRLARLLRHLVDCGVPTSEPLPDRSGQPVATLANRLFLLKNYLPGTCQTQLPSSALRAAGALLARLREVPPPAFDLPVGRRLPADALELAEKFADHDFADWVRTHAALGRLPAANQSRSVLVHGDLAGDNLVLGENGRLAVLDWETAALDLPVVDLGMTLYALCRTDGRFDLARARQLLSGYAEVWPPSGQEWDLLLPAITHAAVLIGYHRYRRHHIRYPDKAKQHLYLEVPPYLADIRTRWPDLEWQQRA</sequence>
<protein>
    <submittedName>
        <fullName evidence="3">Phosphotransferase</fullName>
    </submittedName>
</protein>
<organism evidence="3 4">
    <name type="scientific">Amycolatopsis plumensis</name>
    <dbReference type="NCBI Taxonomy" id="236508"/>
    <lineage>
        <taxon>Bacteria</taxon>
        <taxon>Bacillati</taxon>
        <taxon>Actinomycetota</taxon>
        <taxon>Actinomycetes</taxon>
        <taxon>Pseudonocardiales</taxon>
        <taxon>Pseudonocardiaceae</taxon>
        <taxon>Amycolatopsis</taxon>
    </lineage>
</organism>
<dbReference type="InterPro" id="IPR002575">
    <property type="entry name" value="Aminoglycoside_PTrfase"/>
</dbReference>
<dbReference type="InterPro" id="IPR011009">
    <property type="entry name" value="Kinase-like_dom_sf"/>
</dbReference>
<keyword evidence="4" id="KW-1185">Reference proteome</keyword>
<dbReference type="Gene3D" id="3.30.200.20">
    <property type="entry name" value="Phosphorylase Kinase, domain 1"/>
    <property type="match status" value="1"/>
</dbReference>
<name>A0ABV5U6J7_9PSEU</name>
<dbReference type="Proteomes" id="UP001589535">
    <property type="component" value="Unassembled WGS sequence"/>
</dbReference>
<dbReference type="EMBL" id="JBHMBK010000012">
    <property type="protein sequence ID" value="MFB9686005.1"/>
    <property type="molecule type" value="Genomic_DNA"/>
</dbReference>
<reference evidence="3 4" key="1">
    <citation type="submission" date="2024-09" db="EMBL/GenBank/DDBJ databases">
        <authorList>
            <person name="Sun Q."/>
            <person name="Mori K."/>
        </authorList>
    </citation>
    <scope>NUCLEOTIDE SEQUENCE [LARGE SCALE GENOMIC DNA]</scope>
    <source>
        <strain evidence="3 4">JCM 13852</strain>
    </source>
</reference>
<dbReference type="SUPFAM" id="SSF56112">
    <property type="entry name" value="Protein kinase-like (PK-like)"/>
    <property type="match status" value="1"/>
</dbReference>
<dbReference type="PANTHER" id="PTHR21064:SF6">
    <property type="entry name" value="AMINOGLYCOSIDE PHOSPHOTRANSFERASE DOMAIN-CONTAINING PROTEIN"/>
    <property type="match status" value="1"/>
</dbReference>
<evidence type="ECO:0000256" key="1">
    <source>
        <dbReference type="ARBA" id="ARBA00038240"/>
    </source>
</evidence>
<dbReference type="PANTHER" id="PTHR21064">
    <property type="entry name" value="AMINOGLYCOSIDE PHOSPHOTRANSFERASE DOMAIN-CONTAINING PROTEIN-RELATED"/>
    <property type="match status" value="1"/>
</dbReference>
<dbReference type="RefSeq" id="WP_378194472.1">
    <property type="nucleotide sequence ID" value="NZ_JBHMBK010000012.1"/>
</dbReference>
<dbReference type="Pfam" id="PF01636">
    <property type="entry name" value="APH"/>
    <property type="match status" value="1"/>
</dbReference>
<accession>A0ABV5U6J7</accession>
<dbReference type="Gene3D" id="3.90.1200.10">
    <property type="match status" value="1"/>
</dbReference>
<evidence type="ECO:0000259" key="2">
    <source>
        <dbReference type="Pfam" id="PF01636"/>
    </source>
</evidence>
<evidence type="ECO:0000313" key="3">
    <source>
        <dbReference type="EMBL" id="MFB9686005.1"/>
    </source>
</evidence>
<dbReference type="InterPro" id="IPR050249">
    <property type="entry name" value="Pseudomonas-type_ThrB"/>
</dbReference>
<proteinExistence type="inferred from homology"/>
<gene>
    <name evidence="3" type="ORF">ACFFTO_17555</name>
</gene>
<evidence type="ECO:0000313" key="4">
    <source>
        <dbReference type="Proteomes" id="UP001589535"/>
    </source>
</evidence>
<comment type="similarity">
    <text evidence="1">Belongs to the pseudomonas-type ThrB family.</text>
</comment>
<feature type="domain" description="Aminoglycoside phosphotransferase" evidence="2">
    <location>
        <begin position="26"/>
        <end position="245"/>
    </location>
</feature>
<comment type="caution">
    <text evidence="3">The sequence shown here is derived from an EMBL/GenBank/DDBJ whole genome shotgun (WGS) entry which is preliminary data.</text>
</comment>